<keyword evidence="2 4" id="KW-0863">Zinc-finger</keyword>
<dbReference type="Gene3D" id="3.30.40.10">
    <property type="entry name" value="Zinc/RING finger domain, C3HC4 (zinc finger)"/>
    <property type="match status" value="1"/>
</dbReference>
<keyword evidence="3" id="KW-0862">Zinc</keyword>
<proteinExistence type="predicted"/>
<dbReference type="Pfam" id="PF13920">
    <property type="entry name" value="zf-C3HC4_3"/>
    <property type="match status" value="1"/>
</dbReference>
<keyword evidence="1" id="KW-0479">Metal-binding</keyword>
<name>A0A1V0SEP7_9VIRU</name>
<sequence length="675" mass="80873">MATDFCKLEDYRILTSRYNYLNEDEIKNKVNKICELIEKKIININIQDMIIFIKNFYENPNNLHDSFHLQIIKLYVNNYNLTVKEIKKLLKILPSIKLLECVKQNNNIIDIRLHYKFIIKQLIIKNNYNIKSYEHILALMPKNDFFDIIYLSDKFTTIRYIMEYFLKNKFSDDTILNNTDAIRLMRFFNTNLSGFILKNFIFNKDELNEIIFTINGFNYDYIANTENYIFTLFNESEIVEFSKVMRLSDIKNYIFLLCKNFTNMRDYILSNPSVLFDVVSDKFSFDIHVKLLYMYTGIKNYPDTYDYSQFLQIFRGETHIICSMTFIKILQFFISKNIDEKLLLNIIETINKNSKYLDDIDNQQFIKLIDMFINYINDERELFKMIYAINTRVPFSEITTKNKLTYSNLAFNINIHDTWQDINCALNNINSIYDKFKFIINLKIKNRNTIKQIISNFPLLNSNEYIDGYVFRLKILDIFGLPELNEIEELLDLFPDIIHKKYILNHFSKMCPNHNKYLLDLAIKIFDTNEENIHDEYIKIDNYINFESSFKDKYINKQYITRELVYDFISNSDNYPEDTKNIIIQEIQNTYINNVYHYIPKFIKTNTIINENAVINENTVINKNNVCMICYTNKYDTCLLCGHVLCETCYETIMKNSKKCHICRRIITGKIKLFI</sequence>
<reference evidence="6" key="1">
    <citation type="journal article" date="2017" name="Science">
        <title>Giant viruses with an expanded complement of translation system components.</title>
        <authorList>
            <person name="Schulz F."/>
            <person name="Yutin N."/>
            <person name="Ivanova N.N."/>
            <person name="Ortega D.R."/>
            <person name="Lee T.K."/>
            <person name="Vierheilig J."/>
            <person name="Daims H."/>
            <person name="Horn M."/>
            <person name="Wagner M."/>
            <person name="Jensen G.J."/>
            <person name="Kyrpides N.C."/>
            <person name="Koonin E.V."/>
            <person name="Woyke T."/>
        </authorList>
    </citation>
    <scope>NUCLEOTIDE SEQUENCE</scope>
    <source>
        <strain evidence="6">HKV1</strain>
    </source>
</reference>
<accession>A0A1V0SEP7</accession>
<evidence type="ECO:0000259" key="5">
    <source>
        <dbReference type="PROSITE" id="PS50089"/>
    </source>
</evidence>
<dbReference type="InterPro" id="IPR001841">
    <property type="entry name" value="Znf_RING"/>
</dbReference>
<dbReference type="GO" id="GO:0008270">
    <property type="term" value="F:zinc ion binding"/>
    <property type="evidence" value="ECO:0007669"/>
    <property type="project" value="UniProtKB-KW"/>
</dbReference>
<dbReference type="SUPFAM" id="SSF57850">
    <property type="entry name" value="RING/U-box"/>
    <property type="match status" value="1"/>
</dbReference>
<evidence type="ECO:0000313" key="6">
    <source>
        <dbReference type="EMBL" id="ARF10151.1"/>
    </source>
</evidence>
<protein>
    <recommendedName>
        <fullName evidence="5">RING-type domain-containing protein</fullName>
    </recommendedName>
</protein>
<evidence type="ECO:0000256" key="3">
    <source>
        <dbReference type="ARBA" id="ARBA00022833"/>
    </source>
</evidence>
<organism evidence="6">
    <name type="scientific">Hokovirus HKV1</name>
    <dbReference type="NCBI Taxonomy" id="1977638"/>
    <lineage>
        <taxon>Viruses</taxon>
        <taxon>Varidnaviria</taxon>
        <taxon>Bamfordvirae</taxon>
        <taxon>Nucleocytoviricota</taxon>
        <taxon>Megaviricetes</taxon>
        <taxon>Imitervirales</taxon>
        <taxon>Mimiviridae</taxon>
        <taxon>Klosneuvirinae</taxon>
        <taxon>Hokovirus</taxon>
    </lineage>
</organism>
<dbReference type="PROSITE" id="PS50089">
    <property type="entry name" value="ZF_RING_2"/>
    <property type="match status" value="1"/>
</dbReference>
<evidence type="ECO:0000256" key="1">
    <source>
        <dbReference type="ARBA" id="ARBA00022723"/>
    </source>
</evidence>
<dbReference type="PROSITE" id="PS00518">
    <property type="entry name" value="ZF_RING_1"/>
    <property type="match status" value="1"/>
</dbReference>
<gene>
    <name evidence="6" type="ORF">Hokovirus_1_30</name>
</gene>
<evidence type="ECO:0000256" key="2">
    <source>
        <dbReference type="ARBA" id="ARBA00022771"/>
    </source>
</evidence>
<dbReference type="InterPro" id="IPR017907">
    <property type="entry name" value="Znf_RING_CS"/>
</dbReference>
<dbReference type="EMBL" id="KY684103">
    <property type="protein sequence ID" value="ARF10151.1"/>
    <property type="molecule type" value="Genomic_DNA"/>
</dbReference>
<evidence type="ECO:0000256" key="4">
    <source>
        <dbReference type="PROSITE-ProRule" id="PRU00175"/>
    </source>
</evidence>
<dbReference type="InterPro" id="IPR013083">
    <property type="entry name" value="Znf_RING/FYVE/PHD"/>
</dbReference>
<feature type="domain" description="RING-type" evidence="5">
    <location>
        <begin position="627"/>
        <end position="664"/>
    </location>
</feature>